<dbReference type="RefSeq" id="WP_408073704.1">
    <property type="nucleotide sequence ID" value="NZ_JBELQB010000003.1"/>
</dbReference>
<feature type="transmembrane region" description="Helical" evidence="1">
    <location>
        <begin position="7"/>
        <end position="24"/>
    </location>
</feature>
<keyword evidence="1" id="KW-0812">Transmembrane</keyword>
<protein>
    <recommendedName>
        <fullName evidence="4">DUF2938 domain-containing protein</fullName>
    </recommendedName>
</protein>
<proteinExistence type="predicted"/>
<dbReference type="EMBL" id="JBELQB010000003">
    <property type="protein sequence ID" value="MFL9836673.1"/>
    <property type="molecule type" value="Genomic_DNA"/>
</dbReference>
<keyword evidence="3" id="KW-1185">Reference proteome</keyword>
<comment type="caution">
    <text evidence="2">The sequence shown here is derived from an EMBL/GenBank/DDBJ whole genome shotgun (WGS) entry which is preliminary data.</text>
</comment>
<evidence type="ECO:0000256" key="1">
    <source>
        <dbReference type="SAM" id="Phobius"/>
    </source>
</evidence>
<feature type="transmembrane region" description="Helical" evidence="1">
    <location>
        <begin position="63"/>
        <end position="80"/>
    </location>
</feature>
<organism evidence="2 3">
    <name type="scientific">Flavobacterium rhizophilum</name>
    <dbReference type="NCBI Taxonomy" id="3163296"/>
    <lineage>
        <taxon>Bacteria</taxon>
        <taxon>Pseudomonadati</taxon>
        <taxon>Bacteroidota</taxon>
        <taxon>Flavobacteriia</taxon>
        <taxon>Flavobacteriales</taxon>
        <taxon>Flavobacteriaceae</taxon>
        <taxon>Flavobacterium</taxon>
    </lineage>
</organism>
<evidence type="ECO:0000313" key="2">
    <source>
        <dbReference type="EMBL" id="MFL9836673.1"/>
    </source>
</evidence>
<keyword evidence="1" id="KW-0472">Membrane</keyword>
<evidence type="ECO:0008006" key="4">
    <source>
        <dbReference type="Google" id="ProtNLM"/>
    </source>
</evidence>
<feature type="transmembrane region" description="Helical" evidence="1">
    <location>
        <begin position="92"/>
        <end position="110"/>
    </location>
</feature>
<name>A0ABW8YBU3_9FLAO</name>
<keyword evidence="1" id="KW-1133">Transmembrane helix</keyword>
<accession>A0ABW8YBU3</accession>
<sequence length="150" mass="17037">MKAVGKIIIAGIAGTTLMTLYSYYRAKKEHQEYIEPVVMNKLIDNSQALPEIDNTYTHPAGWALHYAAGIFFIGGYYLLWQNTLNRPTTHKILFMGSFSGLIGILIWKTLFSSHDNPPYNNRMGYYRQLLIAHIVFTVTGVSTYKLLNNA</sequence>
<dbReference type="Proteomes" id="UP001629059">
    <property type="component" value="Unassembled WGS sequence"/>
</dbReference>
<reference evidence="2 3" key="1">
    <citation type="submission" date="2024-06" db="EMBL/GenBank/DDBJ databases">
        <authorList>
            <person name="Kaempfer P."/>
            <person name="Viver T."/>
        </authorList>
    </citation>
    <scope>NUCLEOTIDE SEQUENCE [LARGE SCALE GENOMIC DNA]</scope>
    <source>
        <strain evidence="2 3">ST-75</strain>
    </source>
</reference>
<gene>
    <name evidence="2" type="ORF">ABS768_04135</name>
</gene>
<feature type="transmembrane region" description="Helical" evidence="1">
    <location>
        <begin position="130"/>
        <end position="147"/>
    </location>
</feature>
<evidence type="ECO:0000313" key="3">
    <source>
        <dbReference type="Proteomes" id="UP001629059"/>
    </source>
</evidence>